<dbReference type="FunFam" id="3.30.2350.10:FF:000006">
    <property type="entry name" value="Pseudouridine synthase"/>
    <property type="match status" value="1"/>
</dbReference>
<comment type="catalytic activity">
    <reaction evidence="1 7">
        <text>a uridine in RNA = a pseudouridine in RNA</text>
        <dbReference type="Rhea" id="RHEA:48348"/>
        <dbReference type="Rhea" id="RHEA-COMP:12068"/>
        <dbReference type="Rhea" id="RHEA-COMP:12069"/>
        <dbReference type="ChEBI" id="CHEBI:65314"/>
        <dbReference type="ChEBI" id="CHEBI:65315"/>
    </reaction>
</comment>
<dbReference type="InterPro" id="IPR006224">
    <property type="entry name" value="PsdUridine_synth_RluA-like_CS"/>
</dbReference>
<evidence type="ECO:0000256" key="5">
    <source>
        <dbReference type="PIRSR" id="PIRSR606225-1"/>
    </source>
</evidence>
<sequence>MNNNEFEDIIELNIDKTQEGERIDKFLSDMLSSDERTYSRSYIQKLIEAGNVCVNDKNTKTGYKISYNDLIKVMIPYLEDINIVAENIPLDIVYEDDDIILVNKPKGMVVHPSAGHYTGTLVNALMYHCSNNLSGINGVMRPGIVHRIDKDTTGIIVACKNDAAHISLSEQLKEHNITRYYYAICHNCFKEKEGTVDAPIGRHPVERKKMAINYKNGKKAVTHYEVLENFRNFAYIKCKLETGRTHQIRVHMASISHPLLGDNVYCNAKCPFELEGQTLHAGVLGFIHPRTGKYMEFSAPLPEYFEKILDILRNRK</sequence>
<comment type="caution">
    <text evidence="9">The sequence shown here is derived from an EMBL/GenBank/DDBJ whole genome shotgun (WGS) entry which is preliminary data.</text>
</comment>
<evidence type="ECO:0000256" key="6">
    <source>
        <dbReference type="PROSITE-ProRule" id="PRU00182"/>
    </source>
</evidence>
<dbReference type="SMART" id="SM00363">
    <property type="entry name" value="S4"/>
    <property type="match status" value="1"/>
</dbReference>
<dbReference type="GeneID" id="98918326"/>
<keyword evidence="4 7" id="KW-0413">Isomerase</keyword>
<feature type="active site" evidence="5">
    <location>
        <position position="149"/>
    </location>
</feature>
<evidence type="ECO:0000256" key="4">
    <source>
        <dbReference type="ARBA" id="ARBA00023235"/>
    </source>
</evidence>
<dbReference type="InterPro" id="IPR020103">
    <property type="entry name" value="PsdUridine_synth_cat_dom_sf"/>
</dbReference>
<dbReference type="NCBIfam" id="TIGR00005">
    <property type="entry name" value="rluA_subfam"/>
    <property type="match status" value="1"/>
</dbReference>
<dbReference type="SUPFAM" id="SSF55174">
    <property type="entry name" value="Alpha-L RNA-binding motif"/>
    <property type="match status" value="1"/>
</dbReference>
<protein>
    <recommendedName>
        <fullName evidence="7">Pseudouridine synthase</fullName>
        <ecNumber evidence="7">5.4.99.-</ecNumber>
    </recommendedName>
</protein>
<evidence type="ECO:0000313" key="9">
    <source>
        <dbReference type="EMBL" id="EFF68176.1"/>
    </source>
</evidence>
<dbReference type="EC" id="5.4.99.-" evidence="7"/>
<gene>
    <name evidence="9" type="ORF">BUTYVIB_01444</name>
</gene>
<keyword evidence="3 6" id="KW-0694">RNA-binding</keyword>
<dbReference type="STRING" id="45851.BHV86_10515"/>
<dbReference type="PANTHER" id="PTHR21600:SF44">
    <property type="entry name" value="RIBOSOMAL LARGE SUBUNIT PSEUDOURIDINE SYNTHASE D"/>
    <property type="match status" value="1"/>
</dbReference>
<dbReference type="PANTHER" id="PTHR21600">
    <property type="entry name" value="MITOCHONDRIAL RNA PSEUDOURIDINE SYNTHASE"/>
    <property type="match status" value="1"/>
</dbReference>
<dbReference type="Gene3D" id="3.10.290.10">
    <property type="entry name" value="RNA-binding S4 domain"/>
    <property type="match status" value="1"/>
</dbReference>
<dbReference type="Gene3D" id="3.30.2350.10">
    <property type="entry name" value="Pseudouridine synthase"/>
    <property type="match status" value="1"/>
</dbReference>
<dbReference type="InterPro" id="IPR006145">
    <property type="entry name" value="PsdUridine_synth_RsuA/RluA"/>
</dbReference>
<dbReference type="SUPFAM" id="SSF55120">
    <property type="entry name" value="Pseudouridine synthase"/>
    <property type="match status" value="1"/>
</dbReference>
<dbReference type="InterPro" id="IPR006225">
    <property type="entry name" value="PsdUridine_synth_RluC/D"/>
</dbReference>
<keyword evidence="10" id="KW-1185">Reference proteome</keyword>
<comment type="similarity">
    <text evidence="2 7">Belongs to the pseudouridine synthase RluA family.</text>
</comment>
<evidence type="ECO:0000313" key="10">
    <source>
        <dbReference type="Proteomes" id="UP000006238"/>
    </source>
</evidence>
<dbReference type="InterPro" id="IPR002942">
    <property type="entry name" value="S4_RNA-bd"/>
</dbReference>
<dbReference type="EMBL" id="ABWN01000030">
    <property type="protein sequence ID" value="EFF68176.1"/>
    <property type="molecule type" value="Genomic_DNA"/>
</dbReference>
<dbReference type="RefSeq" id="WP_005603049.1">
    <property type="nucleotide sequence ID" value="NZ_GG663524.1"/>
</dbReference>
<dbReference type="PROSITE" id="PS01129">
    <property type="entry name" value="PSI_RLU"/>
    <property type="match status" value="1"/>
</dbReference>
<dbReference type="HOGENOM" id="CLU_016902_4_4_9"/>
<reference evidence="9 10" key="1">
    <citation type="submission" date="2010-02" db="EMBL/GenBank/DDBJ databases">
        <authorList>
            <person name="Weinstock G."/>
            <person name="Sodergren E."/>
            <person name="Clifton S."/>
            <person name="Fulton L."/>
            <person name="Fulton B."/>
            <person name="Courtney L."/>
            <person name="Fronick C."/>
            <person name="Harrison M."/>
            <person name="Strong C."/>
            <person name="Farmer C."/>
            <person name="Delahaunty K."/>
            <person name="Markovic C."/>
            <person name="Hall O."/>
            <person name="Minx P."/>
            <person name="Tomlinson C."/>
            <person name="Mitreva M."/>
            <person name="Nelson J."/>
            <person name="Hou S."/>
            <person name="Wollam A."/>
            <person name="Pepin K.H."/>
            <person name="Johnson M."/>
            <person name="Bhonagiri V."/>
            <person name="Zhang X."/>
            <person name="Suruliraj S."/>
            <person name="Warren W."/>
            <person name="Chinwalla A."/>
            <person name="Mardis E.R."/>
            <person name="Wilson R.K."/>
        </authorList>
    </citation>
    <scope>NUCLEOTIDE SEQUENCE [LARGE SCALE GENOMIC DNA]</scope>
    <source>
        <strain evidence="9 10">DSM 2876</strain>
    </source>
</reference>
<dbReference type="Pfam" id="PF00849">
    <property type="entry name" value="PseudoU_synth_2"/>
    <property type="match status" value="1"/>
</dbReference>
<dbReference type="GO" id="GO:0000455">
    <property type="term" value="P:enzyme-directed rRNA pseudouridine synthesis"/>
    <property type="evidence" value="ECO:0007669"/>
    <property type="project" value="UniProtKB-ARBA"/>
</dbReference>
<dbReference type="CDD" id="cd00165">
    <property type="entry name" value="S4"/>
    <property type="match status" value="1"/>
</dbReference>
<accession>D4S028</accession>
<dbReference type="CDD" id="cd02869">
    <property type="entry name" value="PseudoU_synth_RluA_like"/>
    <property type="match status" value="1"/>
</dbReference>
<dbReference type="Proteomes" id="UP000006238">
    <property type="component" value="Unassembled WGS sequence"/>
</dbReference>
<organism evidence="9 10">
    <name type="scientific">Eshraghiella crossota DSM 2876</name>
    <dbReference type="NCBI Taxonomy" id="511680"/>
    <lineage>
        <taxon>Bacteria</taxon>
        <taxon>Bacillati</taxon>
        <taxon>Bacillota</taxon>
        <taxon>Clostridia</taxon>
        <taxon>Lachnospirales</taxon>
        <taxon>Lachnospiraceae</taxon>
        <taxon>Eshraghiella</taxon>
    </lineage>
</organism>
<dbReference type="PROSITE" id="PS50889">
    <property type="entry name" value="S4"/>
    <property type="match status" value="1"/>
</dbReference>
<name>D4S028_9FIRM</name>
<evidence type="ECO:0000256" key="7">
    <source>
        <dbReference type="RuleBase" id="RU362028"/>
    </source>
</evidence>
<dbReference type="GO" id="GO:0120159">
    <property type="term" value="F:rRNA pseudouridine synthase activity"/>
    <property type="evidence" value="ECO:0007669"/>
    <property type="project" value="UniProtKB-ARBA"/>
</dbReference>
<evidence type="ECO:0000256" key="2">
    <source>
        <dbReference type="ARBA" id="ARBA00010876"/>
    </source>
</evidence>
<dbReference type="InterPro" id="IPR050188">
    <property type="entry name" value="RluA_PseudoU_synthase"/>
</dbReference>
<dbReference type="InterPro" id="IPR036986">
    <property type="entry name" value="S4_RNA-bd_sf"/>
</dbReference>
<evidence type="ECO:0000256" key="3">
    <source>
        <dbReference type="ARBA" id="ARBA00022884"/>
    </source>
</evidence>
<feature type="domain" description="RNA-binding S4" evidence="8">
    <location>
        <begin position="21"/>
        <end position="89"/>
    </location>
</feature>
<dbReference type="GO" id="GO:0003723">
    <property type="term" value="F:RNA binding"/>
    <property type="evidence" value="ECO:0007669"/>
    <property type="project" value="UniProtKB-KW"/>
</dbReference>
<dbReference type="AlphaFoldDB" id="D4S028"/>
<evidence type="ECO:0000256" key="1">
    <source>
        <dbReference type="ARBA" id="ARBA00000073"/>
    </source>
</evidence>
<evidence type="ECO:0000259" key="8">
    <source>
        <dbReference type="SMART" id="SM00363"/>
    </source>
</evidence>
<dbReference type="eggNOG" id="COG0564">
    <property type="taxonomic scope" value="Bacteria"/>
</dbReference>
<proteinExistence type="inferred from homology"/>
<comment type="function">
    <text evidence="7">Responsible for synthesis of pseudouridine from uracil.</text>
</comment>